<evidence type="ECO:0000313" key="1">
    <source>
        <dbReference type="EMBL" id="CAF26145.1"/>
    </source>
</evidence>
<evidence type="ECO:0000313" key="2">
    <source>
        <dbReference type="Proteomes" id="UP000000597"/>
    </source>
</evidence>
<accession>A0A0H3LVU4</accession>
<dbReference type="OrthoDB" id="7859580at2"/>
<proteinExistence type="predicted"/>
<dbReference type="KEGG" id="bqu:BQ06550"/>
<dbReference type="AlphaFoldDB" id="A0A0H3LVU4"/>
<dbReference type="Proteomes" id="UP000000597">
    <property type="component" value="Chromosome"/>
</dbReference>
<sequence length="76" mass="8886">MEDKIIELYDLGQETAALLRKEADAYHKSFTIKPSDSFSCKITFGMFVRNLQYFSQQNLAKFKQFLEKASKKERAL</sequence>
<gene>
    <name evidence="1" type="ordered locus">BQ06550</name>
</gene>
<organism evidence="1 2">
    <name type="scientific">Bartonella quintana (strain Toulouse)</name>
    <name type="common">Rochalimaea quintana</name>
    <dbReference type="NCBI Taxonomy" id="283165"/>
    <lineage>
        <taxon>Bacteria</taxon>
        <taxon>Pseudomonadati</taxon>
        <taxon>Pseudomonadota</taxon>
        <taxon>Alphaproteobacteria</taxon>
        <taxon>Hyphomicrobiales</taxon>
        <taxon>Bartonellaceae</taxon>
        <taxon>Bartonella</taxon>
    </lineage>
</organism>
<name>A0A0H3LVU4_BARQU</name>
<dbReference type="EMBL" id="BX897700">
    <property type="protein sequence ID" value="CAF26145.1"/>
    <property type="molecule type" value="Genomic_DNA"/>
</dbReference>
<dbReference type="HOGENOM" id="CLU_182052_0_0_5"/>
<reference evidence="1 2" key="1">
    <citation type="journal article" date="2004" name="Proc. Natl. Acad. Sci. U.S.A.">
        <title>The louse-borne human pathogen Bartonella quintana is a genomic derivative of the zoonotic agent Bartonella henselae.</title>
        <authorList>
            <person name="Alsmark U.C.M."/>
            <person name="Frank A.C."/>
            <person name="Karlberg E.O."/>
            <person name="Legault B.-A."/>
            <person name="Ardell D.H."/>
            <person name="Canbaeck B."/>
            <person name="Eriksson A.-S."/>
            <person name="Naeslund A.K."/>
            <person name="Handley S.A."/>
            <person name="Huvet M."/>
            <person name="La Scola B."/>
            <person name="Holmberg M."/>
            <person name="Andersson S.G.E."/>
        </authorList>
    </citation>
    <scope>NUCLEOTIDE SEQUENCE [LARGE SCALE GENOMIC DNA]</scope>
    <source>
        <strain evidence="1 2">Toulouse</strain>
    </source>
</reference>
<protein>
    <submittedName>
        <fullName evidence="1">Uncharacterized protein</fullName>
    </submittedName>
</protein>